<evidence type="ECO:0000313" key="2">
    <source>
        <dbReference type="EMBL" id="GGA31944.1"/>
    </source>
</evidence>
<feature type="domain" description="Transposase Synechocystis PCC 6803" evidence="1">
    <location>
        <begin position="10"/>
        <end position="49"/>
    </location>
</feature>
<gene>
    <name evidence="2" type="ORF">GCM10007416_00600</name>
</gene>
<proteinExistence type="predicted"/>
<comment type="caution">
    <text evidence="2">The sequence shown here is derived from an EMBL/GenBank/DDBJ whole genome shotgun (WGS) entry which is preliminary data.</text>
</comment>
<dbReference type="InterPro" id="IPR002622">
    <property type="entry name" value="Transposase_14"/>
</dbReference>
<reference evidence="3" key="1">
    <citation type="journal article" date="2019" name="Int. J. Syst. Evol. Microbiol.">
        <title>The Global Catalogue of Microorganisms (GCM) 10K type strain sequencing project: providing services to taxonomists for standard genome sequencing and annotation.</title>
        <authorList>
            <consortium name="The Broad Institute Genomics Platform"/>
            <consortium name="The Broad Institute Genome Sequencing Center for Infectious Disease"/>
            <person name="Wu L."/>
            <person name="Ma J."/>
        </authorList>
    </citation>
    <scope>NUCLEOTIDE SEQUENCE [LARGE SCALE GENOMIC DNA]</scope>
    <source>
        <strain evidence="3">CGMCC 1.12404</strain>
    </source>
</reference>
<name>A0ABQ1FVH9_9BACL</name>
<evidence type="ECO:0000313" key="3">
    <source>
        <dbReference type="Proteomes" id="UP000617979"/>
    </source>
</evidence>
<dbReference type="Pfam" id="PF01710">
    <property type="entry name" value="HTH_Tnp_IS630"/>
    <property type="match status" value="1"/>
</dbReference>
<dbReference type="Proteomes" id="UP000617979">
    <property type="component" value="Unassembled WGS sequence"/>
</dbReference>
<organism evidence="2 3">
    <name type="scientific">Kroppenstedtia guangzhouensis</name>
    <dbReference type="NCBI Taxonomy" id="1274356"/>
    <lineage>
        <taxon>Bacteria</taxon>
        <taxon>Bacillati</taxon>
        <taxon>Bacillota</taxon>
        <taxon>Bacilli</taxon>
        <taxon>Bacillales</taxon>
        <taxon>Thermoactinomycetaceae</taxon>
        <taxon>Kroppenstedtia</taxon>
    </lineage>
</organism>
<protein>
    <recommendedName>
        <fullName evidence="1">Transposase Synechocystis PCC 6803 domain-containing protein</fullName>
    </recommendedName>
</protein>
<sequence>MARPEKLTPELQQKVVDAIRMGNYIETAAAFSGISKDTLYRWLKQGRRAKRGKYREFSDAVEKALAESEMRDVAVIATAAKENWQAAAWRLERKFPDRWGRRQKVDAQLEHSGQVSGNDTVVVQQIIDDPNSRELARQLFRRTTQGDLGGGREK</sequence>
<dbReference type="Gene3D" id="1.10.10.60">
    <property type="entry name" value="Homeodomain-like"/>
    <property type="match status" value="1"/>
</dbReference>
<dbReference type="RefSeq" id="WP_229735777.1">
    <property type="nucleotide sequence ID" value="NZ_BMEX01000001.1"/>
</dbReference>
<keyword evidence="3" id="KW-1185">Reference proteome</keyword>
<dbReference type="SUPFAM" id="SSF46689">
    <property type="entry name" value="Homeodomain-like"/>
    <property type="match status" value="1"/>
</dbReference>
<dbReference type="EMBL" id="BMEX01000001">
    <property type="protein sequence ID" value="GGA31944.1"/>
    <property type="molecule type" value="Genomic_DNA"/>
</dbReference>
<dbReference type="InterPro" id="IPR009057">
    <property type="entry name" value="Homeodomain-like_sf"/>
</dbReference>
<accession>A0ABQ1FVH9</accession>
<evidence type="ECO:0000259" key="1">
    <source>
        <dbReference type="Pfam" id="PF01710"/>
    </source>
</evidence>